<comment type="caution">
    <text evidence="2">The sequence shown here is derived from an EMBL/GenBank/DDBJ whole genome shotgun (WGS) entry which is preliminary data.</text>
</comment>
<dbReference type="EMBL" id="LSYS01004144">
    <property type="protein sequence ID" value="OPJ80803.1"/>
    <property type="molecule type" value="Genomic_DNA"/>
</dbReference>
<feature type="region of interest" description="Disordered" evidence="1">
    <location>
        <begin position="1"/>
        <end position="23"/>
    </location>
</feature>
<keyword evidence="3" id="KW-1185">Reference proteome</keyword>
<evidence type="ECO:0000256" key="1">
    <source>
        <dbReference type="SAM" id="MobiDB-lite"/>
    </source>
</evidence>
<accession>A0A1V4K8V9</accession>
<evidence type="ECO:0000313" key="2">
    <source>
        <dbReference type="EMBL" id="OPJ80803.1"/>
    </source>
</evidence>
<gene>
    <name evidence="2" type="ORF">AV530_004224</name>
</gene>
<name>A0A1V4K8V9_PATFA</name>
<dbReference type="AlphaFoldDB" id="A0A1V4K8V9"/>
<reference evidence="2 3" key="1">
    <citation type="submission" date="2016-02" db="EMBL/GenBank/DDBJ databases">
        <title>Band-tailed pigeon sequencing and assembly.</title>
        <authorList>
            <person name="Soares A.E."/>
            <person name="Novak B.J."/>
            <person name="Rice E.S."/>
            <person name="O'Connell B."/>
            <person name="Chang D."/>
            <person name="Weber S."/>
            <person name="Shapiro B."/>
        </authorList>
    </citation>
    <scope>NUCLEOTIDE SEQUENCE [LARGE SCALE GENOMIC DNA]</scope>
    <source>
        <strain evidence="2">BTP2013</strain>
        <tissue evidence="2">Blood</tissue>
    </source>
</reference>
<protein>
    <submittedName>
        <fullName evidence="2">Uncharacterized protein</fullName>
    </submittedName>
</protein>
<organism evidence="2 3">
    <name type="scientific">Patagioenas fasciata monilis</name>
    <dbReference type="NCBI Taxonomy" id="372326"/>
    <lineage>
        <taxon>Eukaryota</taxon>
        <taxon>Metazoa</taxon>
        <taxon>Chordata</taxon>
        <taxon>Craniata</taxon>
        <taxon>Vertebrata</taxon>
        <taxon>Euteleostomi</taxon>
        <taxon>Archelosauria</taxon>
        <taxon>Archosauria</taxon>
        <taxon>Dinosauria</taxon>
        <taxon>Saurischia</taxon>
        <taxon>Theropoda</taxon>
        <taxon>Coelurosauria</taxon>
        <taxon>Aves</taxon>
        <taxon>Neognathae</taxon>
        <taxon>Neoaves</taxon>
        <taxon>Columbimorphae</taxon>
        <taxon>Columbiformes</taxon>
        <taxon>Columbidae</taxon>
        <taxon>Patagioenas</taxon>
    </lineage>
</organism>
<sequence length="89" mass="9426">MRAPNGRVTVNSSALLNSEGSGETSLSCYANAICYTTEGLQSVTRDSASAATGEQGACLEGANRLTQRGWREAKGASNRQRIQPSWKSC</sequence>
<feature type="compositionally biased region" description="Polar residues" evidence="1">
    <location>
        <begin position="8"/>
        <end position="23"/>
    </location>
</feature>
<dbReference type="Proteomes" id="UP000190648">
    <property type="component" value="Unassembled WGS sequence"/>
</dbReference>
<proteinExistence type="predicted"/>
<evidence type="ECO:0000313" key="3">
    <source>
        <dbReference type="Proteomes" id="UP000190648"/>
    </source>
</evidence>